<dbReference type="AlphaFoldDB" id="A0A381YIY9"/>
<reference evidence="2" key="1">
    <citation type="submission" date="2018-05" db="EMBL/GenBank/DDBJ databases">
        <authorList>
            <person name="Lanie J.A."/>
            <person name="Ng W.-L."/>
            <person name="Kazmierczak K.M."/>
            <person name="Andrzejewski T.M."/>
            <person name="Davidsen T.M."/>
            <person name="Wayne K.J."/>
            <person name="Tettelin H."/>
            <person name="Glass J.I."/>
            <person name="Rusch D."/>
            <person name="Podicherti R."/>
            <person name="Tsui H.-C.T."/>
            <person name="Winkler M.E."/>
        </authorList>
    </citation>
    <scope>NUCLEOTIDE SEQUENCE</scope>
</reference>
<evidence type="ECO:0000313" key="2">
    <source>
        <dbReference type="EMBL" id="SVA76511.1"/>
    </source>
</evidence>
<accession>A0A381YIY9</accession>
<proteinExistence type="predicted"/>
<protein>
    <submittedName>
        <fullName evidence="2">Uncharacterized protein</fullName>
    </submittedName>
</protein>
<dbReference type="InterPro" id="IPR029063">
    <property type="entry name" value="SAM-dependent_MTases_sf"/>
</dbReference>
<dbReference type="EMBL" id="UINC01018256">
    <property type="protein sequence ID" value="SVA76511.1"/>
    <property type="molecule type" value="Genomic_DNA"/>
</dbReference>
<dbReference type="PANTHER" id="PTHR40036">
    <property type="entry name" value="MACROCIN O-METHYLTRANSFERASE"/>
    <property type="match status" value="1"/>
</dbReference>
<feature type="region of interest" description="Disordered" evidence="1">
    <location>
        <begin position="1"/>
        <end position="24"/>
    </location>
</feature>
<evidence type="ECO:0000256" key="1">
    <source>
        <dbReference type="SAM" id="MobiDB-lite"/>
    </source>
</evidence>
<sequence length="231" mass="26435">MQKKWQMQKQRDLEPRDIRPHTQEELSPEVIELIDEFINLELKTLLDKIAEVPGDIIELGAWTGNNSVQFMWQAPLRKYIGFDTFNGYTKEDIETSPNKKGLLANEGRWNHNEKETVQRLQNFKSAYALGEFEIIKGDLKETLPEYIKEEKVKEVAMLYVDCNAYLPAIRGIEAVYPIMPKGGIICIDEHQVGGETKALLEAADKYELEVIDTGFPFISGPNSNPSKYVIK</sequence>
<name>A0A381YIY9_9ZZZZ</name>
<dbReference type="Pfam" id="PF05711">
    <property type="entry name" value="TylF"/>
    <property type="match status" value="1"/>
</dbReference>
<dbReference type="PANTHER" id="PTHR40036:SF1">
    <property type="entry name" value="MACROCIN O-METHYLTRANSFERASE"/>
    <property type="match status" value="1"/>
</dbReference>
<dbReference type="Gene3D" id="3.40.50.150">
    <property type="entry name" value="Vaccinia Virus protein VP39"/>
    <property type="match status" value="1"/>
</dbReference>
<gene>
    <name evidence="2" type="ORF">METZ01_LOCUS129365</name>
</gene>
<organism evidence="2">
    <name type="scientific">marine metagenome</name>
    <dbReference type="NCBI Taxonomy" id="408172"/>
    <lineage>
        <taxon>unclassified sequences</taxon>
        <taxon>metagenomes</taxon>
        <taxon>ecological metagenomes</taxon>
    </lineage>
</organism>
<dbReference type="InterPro" id="IPR008884">
    <property type="entry name" value="TylF_MeTrfase"/>
</dbReference>
<dbReference type="SUPFAM" id="SSF53335">
    <property type="entry name" value="S-adenosyl-L-methionine-dependent methyltransferases"/>
    <property type="match status" value="1"/>
</dbReference>
<feature type="compositionally biased region" description="Basic and acidic residues" evidence="1">
    <location>
        <begin position="9"/>
        <end position="24"/>
    </location>
</feature>